<evidence type="ECO:0000313" key="4">
    <source>
        <dbReference type="Proteomes" id="UP000295304"/>
    </source>
</evidence>
<evidence type="ECO:0000256" key="1">
    <source>
        <dbReference type="SAM" id="MobiDB-lite"/>
    </source>
</evidence>
<evidence type="ECO:0000259" key="2">
    <source>
        <dbReference type="Pfam" id="PF04773"/>
    </source>
</evidence>
<reference evidence="3 4" key="1">
    <citation type="submission" date="2019-03" db="EMBL/GenBank/DDBJ databases">
        <title>Genomic Encyclopedia of Type Strains, Phase IV (KMG-IV): sequencing the most valuable type-strain genomes for metagenomic binning, comparative biology and taxonomic classification.</title>
        <authorList>
            <person name="Goeker M."/>
        </authorList>
    </citation>
    <scope>NUCLEOTIDE SEQUENCE [LARGE SCALE GENOMIC DNA]</scope>
    <source>
        <strain evidence="3 4">DSM 101688</strain>
    </source>
</reference>
<dbReference type="Pfam" id="PF04773">
    <property type="entry name" value="FecR"/>
    <property type="match status" value="1"/>
</dbReference>
<name>A0A4R3J764_9PROT</name>
<proteinExistence type="predicted"/>
<dbReference type="EMBL" id="SLZW01000011">
    <property type="protein sequence ID" value="TCS60300.1"/>
    <property type="molecule type" value="Genomic_DNA"/>
</dbReference>
<sequence>MVTTTDSAGSVGAGEATSTYVVDSAGTPQVLVPDGLNPSLATFGQDGADLVMTWPDGVQVTVRGYFETEHPPELVSNSGVHIPGDLAARLAGPSAPGQTAQAGEGVAHQPIGQVEKVAGTVVAIHADGTRVELHPGSPVFQGDILETGAHGAIGVILADETTFSMADNGRMVLDEMVYDPGTQDGSVSLSVVQGVFTFVSGQVAKTNPDAMALNTPVGTIGIRGTQVGLDLGDGHNLHVVLMQESDGFVGEVVVHNAGGTAVLNGTNEYTTLTSFNLAPSQPIILDNQSLMNEFGAALRSLPLQFENVNDFGLQTQVISSDHGIADFAAVGQDAPNHHGAPVAADANATDLASFQTAAGPTAGQPQTENISITQDGSRVGLGSISPLQSDPSGVVVPTDQGPAFAPGPASQVPSGPETQPSPPTTNGPSAAPQPGGNGAPYVPPTPPTPTATATTPAVAAVSVDSASGSEDKPIPLSVHASVPGGGDTIAQITITGVPSGAHLSAGTDNGNGSWTLSPAQLAGLTLTPAQDYSGNLSLSVTATTTGGVSAVSQGSVTVTPVADAPDVTVAPVTGLEDHAIALNVQAALTDTDGSESLSVTIGGVPDGAHLSAGTDNGDGTWTLSPGQLSGLSLTP</sequence>
<protein>
    <submittedName>
        <fullName evidence="3">FecR family protein</fullName>
    </submittedName>
</protein>
<keyword evidence="4" id="KW-1185">Reference proteome</keyword>
<feature type="region of interest" description="Disordered" evidence="1">
    <location>
        <begin position="376"/>
        <end position="474"/>
    </location>
</feature>
<dbReference type="RefSeq" id="WP_207893212.1">
    <property type="nucleotide sequence ID" value="NZ_SLZW01000011.1"/>
</dbReference>
<accession>A0A4R3J764</accession>
<feature type="compositionally biased region" description="Polar residues" evidence="1">
    <location>
        <begin position="613"/>
        <end position="635"/>
    </location>
</feature>
<organism evidence="3 4">
    <name type="scientific">Varunaivibrio sulfuroxidans</name>
    <dbReference type="NCBI Taxonomy" id="1773489"/>
    <lineage>
        <taxon>Bacteria</taxon>
        <taxon>Pseudomonadati</taxon>
        <taxon>Pseudomonadota</taxon>
        <taxon>Alphaproteobacteria</taxon>
        <taxon>Rhodospirillales</taxon>
        <taxon>Magnetovibrionaceae</taxon>
        <taxon>Varunaivibrio</taxon>
    </lineage>
</organism>
<comment type="caution">
    <text evidence="3">The sequence shown here is derived from an EMBL/GenBank/DDBJ whole genome shotgun (WGS) entry which is preliminary data.</text>
</comment>
<feature type="region of interest" description="Disordered" evidence="1">
    <location>
        <begin position="609"/>
        <end position="635"/>
    </location>
</feature>
<evidence type="ECO:0000313" key="3">
    <source>
        <dbReference type="EMBL" id="TCS60300.1"/>
    </source>
</evidence>
<feature type="non-terminal residue" evidence="3">
    <location>
        <position position="635"/>
    </location>
</feature>
<dbReference type="AlphaFoldDB" id="A0A4R3J764"/>
<feature type="domain" description="FecR protein" evidence="2">
    <location>
        <begin position="144"/>
        <end position="237"/>
    </location>
</feature>
<dbReference type="InterPro" id="IPR006860">
    <property type="entry name" value="FecR"/>
</dbReference>
<dbReference type="Proteomes" id="UP000295304">
    <property type="component" value="Unassembled WGS sequence"/>
</dbReference>
<gene>
    <name evidence="3" type="ORF">EDD55_1111</name>
</gene>
<feature type="compositionally biased region" description="Low complexity" evidence="1">
    <location>
        <begin position="450"/>
        <end position="461"/>
    </location>
</feature>